<sequence length="270" mass="29970">MTTKRHWLSRMCPGVVSPNIAKPLLIWCTRRKGCWLGEMKYVTAVHQNTAIRGPPTTIGNFATPMWHARSDPIVRDQYCAKSDRCGMDMTTGRPLLSMDHDLRGMAPPSFVVPASSGPTLGSSISAAIHGRTTGLNPRLPLPSAAFGLADLGPVANSPNVVSSVATGAVQHQDALLRQVCRNIRYKVGTCRPKLPDGVKTPKITEPEKYKGQNDHKMFYSWLDGYLSWLCNYNLGGDKTDNDRLQLTRLFLAGEAEEWFTHKIDYPKVEY</sequence>
<protein>
    <submittedName>
        <fullName evidence="1">Uncharacterized protein</fullName>
    </submittedName>
</protein>
<keyword evidence="2" id="KW-1185">Reference proteome</keyword>
<dbReference type="Proteomes" id="UP000184267">
    <property type="component" value="Unassembled WGS sequence"/>
</dbReference>
<organism evidence="1 2">
    <name type="scientific">Trametes pubescens</name>
    <name type="common">White-rot fungus</name>
    <dbReference type="NCBI Taxonomy" id="154538"/>
    <lineage>
        <taxon>Eukaryota</taxon>
        <taxon>Fungi</taxon>
        <taxon>Dikarya</taxon>
        <taxon>Basidiomycota</taxon>
        <taxon>Agaricomycotina</taxon>
        <taxon>Agaricomycetes</taxon>
        <taxon>Polyporales</taxon>
        <taxon>Polyporaceae</taxon>
        <taxon>Trametes</taxon>
    </lineage>
</organism>
<name>A0A1M2V1Y4_TRAPU</name>
<evidence type="ECO:0000313" key="1">
    <source>
        <dbReference type="EMBL" id="OJT01585.1"/>
    </source>
</evidence>
<reference evidence="1 2" key="1">
    <citation type="submission" date="2016-10" db="EMBL/GenBank/DDBJ databases">
        <title>Genome sequence of the basidiomycete white-rot fungus Trametes pubescens.</title>
        <authorList>
            <person name="Makela M.R."/>
            <person name="Granchi Z."/>
            <person name="Peng M."/>
            <person name="De Vries R.P."/>
            <person name="Grigoriev I."/>
            <person name="Riley R."/>
            <person name="Hilden K."/>
        </authorList>
    </citation>
    <scope>NUCLEOTIDE SEQUENCE [LARGE SCALE GENOMIC DNA]</scope>
    <source>
        <strain evidence="1 2">FBCC735</strain>
    </source>
</reference>
<dbReference type="EMBL" id="MNAD01001731">
    <property type="protein sequence ID" value="OJT01585.1"/>
    <property type="molecule type" value="Genomic_DNA"/>
</dbReference>
<comment type="caution">
    <text evidence="1">The sequence shown here is derived from an EMBL/GenBank/DDBJ whole genome shotgun (WGS) entry which is preliminary data.</text>
</comment>
<accession>A0A1M2V1Y4</accession>
<dbReference type="OrthoDB" id="2736414at2759"/>
<proteinExistence type="predicted"/>
<evidence type="ECO:0000313" key="2">
    <source>
        <dbReference type="Proteomes" id="UP000184267"/>
    </source>
</evidence>
<dbReference type="AlphaFoldDB" id="A0A1M2V1Y4"/>
<gene>
    <name evidence="1" type="ORF">TRAPUB_7981</name>
</gene>